<keyword evidence="7 12" id="KW-0418">Kinase</keyword>
<keyword evidence="6 12" id="KW-0547">Nucleotide-binding</keyword>
<evidence type="ECO:0000256" key="11">
    <source>
        <dbReference type="ARBA" id="ARBA00023277"/>
    </source>
</evidence>
<dbReference type="CDD" id="cd01174">
    <property type="entry name" value="ribokinase"/>
    <property type="match status" value="1"/>
</dbReference>
<evidence type="ECO:0000256" key="10">
    <source>
        <dbReference type="ARBA" id="ARBA00022958"/>
    </source>
</evidence>
<feature type="binding site" evidence="12">
    <location>
        <position position="250"/>
    </location>
    <ligand>
        <name>K(+)</name>
        <dbReference type="ChEBI" id="CHEBI:29103"/>
    </ligand>
</feature>
<evidence type="ECO:0000313" key="14">
    <source>
        <dbReference type="EMBL" id="AXY24947.1"/>
    </source>
</evidence>
<comment type="subcellular location">
    <subcellularLocation>
        <location evidence="12">Cytoplasm</location>
    </subcellularLocation>
</comment>
<dbReference type="EMBL" id="CP023434">
    <property type="protein sequence ID" value="AXY24947.1"/>
    <property type="molecule type" value="Genomic_DNA"/>
</dbReference>
<dbReference type="PROSITE" id="PS00584">
    <property type="entry name" value="PFKB_KINASES_2"/>
    <property type="match status" value="1"/>
</dbReference>
<comment type="cofactor">
    <cofactor evidence="12">
        <name>Mg(2+)</name>
        <dbReference type="ChEBI" id="CHEBI:18420"/>
    </cofactor>
    <text evidence="12">Requires a divalent cation, most likely magnesium in vivo, as an electrophilic catalyst to aid phosphoryl group transfer. It is the chelate of the metal and the nucleotide that is the actual substrate.</text>
</comment>
<comment type="pathway">
    <text evidence="12">Carbohydrate metabolism; D-ribose degradation; D-ribose 5-phosphate from beta-D-ribopyranose: step 2/2.</text>
</comment>
<evidence type="ECO:0000256" key="8">
    <source>
        <dbReference type="ARBA" id="ARBA00022840"/>
    </source>
</evidence>
<comment type="activity regulation">
    <text evidence="12">Activated by a monovalent cation that binds near, but not in, the active site. The most likely occupant of the site in vivo is potassium. Ion binding induces a conformational change that may alter substrate affinity.</text>
</comment>
<keyword evidence="5 12" id="KW-0479">Metal-binding</keyword>
<dbReference type="PANTHER" id="PTHR10584">
    <property type="entry name" value="SUGAR KINASE"/>
    <property type="match status" value="1"/>
</dbReference>
<feature type="binding site" evidence="12">
    <location>
        <position position="211"/>
    </location>
    <ligand>
        <name>K(+)</name>
        <dbReference type="ChEBI" id="CHEBI:29103"/>
    </ligand>
</feature>
<dbReference type="HAMAP" id="MF_01987">
    <property type="entry name" value="Ribokinase"/>
    <property type="match status" value="1"/>
</dbReference>
<feature type="active site" description="Proton acceptor" evidence="12">
    <location>
        <position position="215"/>
    </location>
</feature>
<feature type="binding site" evidence="12">
    <location>
        <position position="209"/>
    </location>
    <ligand>
        <name>K(+)</name>
        <dbReference type="ChEBI" id="CHEBI:29103"/>
    </ligand>
</feature>
<evidence type="ECO:0000256" key="1">
    <source>
        <dbReference type="ARBA" id="ARBA00005380"/>
    </source>
</evidence>
<dbReference type="PRINTS" id="PR00990">
    <property type="entry name" value="RIBOKINASE"/>
</dbReference>
<evidence type="ECO:0000256" key="4">
    <source>
        <dbReference type="ARBA" id="ARBA00022679"/>
    </source>
</evidence>
<feature type="binding site" evidence="12">
    <location>
        <position position="111"/>
    </location>
    <ligand>
        <name>substrate</name>
    </ligand>
</feature>
<dbReference type="InterPro" id="IPR002173">
    <property type="entry name" value="Carboh/pur_kinase_PfkB_CS"/>
</dbReference>
<keyword evidence="15" id="KW-1185">Reference proteome</keyword>
<dbReference type="InterPro" id="IPR002139">
    <property type="entry name" value="Ribo/fructo_kinase"/>
</dbReference>
<sequence>MEGNDIAFSFGGKGANQAIAAARLGASTTMIGAVGTDVFGDNLVENLKENNVDTSKVIKVDIASGTALIQLIEKDNSIIYIPGANAKFAVENLKEYEEFILQAKIVILQNELTIQVVEAVIDLCYRRNIAVLYNPAPAKHIDKSYLDKVSYLTPNETEFSVLFPNQTLEDVLKKYPNKVIVTLGSKGAIFHDGASIQEIPAIFTENVVDTTGAGDCFNGAFAAGIINNLDIENAIKFANIASSISIQHFGAQSGYPTINQIKEHPQYEEAWNFKQ</sequence>
<feature type="binding site" evidence="12">
    <location>
        <position position="239"/>
    </location>
    <ligand>
        <name>ATP</name>
        <dbReference type="ChEBI" id="CHEBI:30616"/>
    </ligand>
</feature>
<name>A0A347WIP0_9LACT</name>
<keyword evidence="12" id="KW-0963">Cytoplasm</keyword>
<dbReference type="KEGG" id="abae:CL176_02285"/>
<dbReference type="RefSeq" id="WP_118989869.1">
    <property type="nucleotide sequence ID" value="NZ_CP023434.1"/>
</dbReference>
<keyword evidence="11 12" id="KW-0119">Carbohydrate metabolism</keyword>
<evidence type="ECO:0000313" key="15">
    <source>
        <dbReference type="Proteomes" id="UP000263232"/>
    </source>
</evidence>
<evidence type="ECO:0000256" key="5">
    <source>
        <dbReference type="ARBA" id="ARBA00022723"/>
    </source>
</evidence>
<evidence type="ECO:0000256" key="3">
    <source>
        <dbReference type="ARBA" id="ARBA00016943"/>
    </source>
</evidence>
<feature type="binding site" evidence="12">
    <location>
        <begin position="182"/>
        <end position="187"/>
    </location>
    <ligand>
        <name>ATP</name>
        <dbReference type="ChEBI" id="CHEBI:30616"/>
    </ligand>
</feature>
<comment type="caution">
    <text evidence="12">Lacks conserved residue(s) required for the propagation of feature annotation.</text>
</comment>
<dbReference type="GO" id="GO:0019303">
    <property type="term" value="P:D-ribose catabolic process"/>
    <property type="evidence" value="ECO:0007669"/>
    <property type="project" value="UniProtKB-UniRule"/>
</dbReference>
<dbReference type="AlphaFoldDB" id="A0A347WIP0"/>
<dbReference type="PANTHER" id="PTHR10584:SF166">
    <property type="entry name" value="RIBOKINASE"/>
    <property type="match status" value="1"/>
</dbReference>
<feature type="domain" description="Carbohydrate kinase PfkB" evidence="13">
    <location>
        <begin position="2"/>
        <end position="257"/>
    </location>
</feature>
<feature type="binding site" evidence="12">
    <location>
        <position position="155"/>
    </location>
    <ligand>
        <name>ATP</name>
        <dbReference type="ChEBI" id="CHEBI:30616"/>
    </ligand>
</feature>
<keyword evidence="8 12" id="KW-0067">ATP-binding</keyword>
<comment type="function">
    <text evidence="12">Catalyzes the phosphorylation of ribose at O-5 in a reaction requiring ATP and magnesium. The resulting D-ribose-5-phosphate can then be used either for sythesis of nucleotides, histidine, and tryptophan, or as a component of the pentose phosphate pathway.</text>
</comment>
<comment type="subunit">
    <text evidence="12">Homodimer.</text>
</comment>
<evidence type="ECO:0000256" key="9">
    <source>
        <dbReference type="ARBA" id="ARBA00022842"/>
    </source>
</evidence>
<protein>
    <recommendedName>
        <fullName evidence="3 12">Ribokinase</fullName>
        <shortName evidence="12">RK</shortName>
        <ecNumber evidence="2 12">2.7.1.15</ecNumber>
    </recommendedName>
</protein>
<comment type="catalytic activity">
    <reaction evidence="12">
        <text>D-ribose + ATP = D-ribose 5-phosphate + ADP + H(+)</text>
        <dbReference type="Rhea" id="RHEA:13697"/>
        <dbReference type="ChEBI" id="CHEBI:15378"/>
        <dbReference type="ChEBI" id="CHEBI:30616"/>
        <dbReference type="ChEBI" id="CHEBI:47013"/>
        <dbReference type="ChEBI" id="CHEBI:78346"/>
        <dbReference type="ChEBI" id="CHEBI:456216"/>
        <dbReference type="EC" id="2.7.1.15"/>
    </reaction>
</comment>
<dbReference type="InterPro" id="IPR011877">
    <property type="entry name" value="Ribokinase"/>
</dbReference>
<feature type="binding site" evidence="12">
    <location>
        <position position="248"/>
    </location>
    <ligand>
        <name>K(+)</name>
        <dbReference type="ChEBI" id="CHEBI:29103"/>
    </ligand>
</feature>
<dbReference type="SUPFAM" id="SSF53613">
    <property type="entry name" value="Ribokinase-like"/>
    <property type="match status" value="1"/>
</dbReference>
<evidence type="ECO:0000256" key="12">
    <source>
        <dbReference type="HAMAP-Rule" id="MF_01987"/>
    </source>
</evidence>
<proteinExistence type="inferred from homology"/>
<feature type="binding site" evidence="12">
    <location>
        <begin position="214"/>
        <end position="215"/>
    </location>
    <ligand>
        <name>ATP</name>
        <dbReference type="ChEBI" id="CHEBI:30616"/>
    </ligand>
</feature>
<feature type="binding site" evidence="12">
    <location>
        <position position="215"/>
    </location>
    <ligand>
        <name>substrate</name>
    </ligand>
</feature>
<comment type="similarity">
    <text evidence="12">Belongs to the carbohydrate kinase PfkB family. Ribokinase subfamily.</text>
</comment>
<evidence type="ECO:0000256" key="6">
    <source>
        <dbReference type="ARBA" id="ARBA00022741"/>
    </source>
</evidence>
<evidence type="ECO:0000256" key="7">
    <source>
        <dbReference type="ARBA" id="ARBA00022777"/>
    </source>
</evidence>
<keyword evidence="10 12" id="KW-0630">Potassium</keyword>
<feature type="binding site" evidence="12">
    <location>
        <position position="245"/>
    </location>
    <ligand>
        <name>K(+)</name>
        <dbReference type="ChEBI" id="CHEBI:29103"/>
    </ligand>
</feature>
<dbReference type="GO" id="GO:0004747">
    <property type="term" value="F:ribokinase activity"/>
    <property type="evidence" value="ECO:0007669"/>
    <property type="project" value="UniProtKB-UniRule"/>
</dbReference>
<gene>
    <name evidence="12" type="primary">rbsK</name>
    <name evidence="14" type="ORF">CL176_02285</name>
</gene>
<dbReference type="InterPro" id="IPR011611">
    <property type="entry name" value="PfkB_dom"/>
</dbReference>
<dbReference type="GO" id="GO:0005829">
    <property type="term" value="C:cytosol"/>
    <property type="evidence" value="ECO:0007669"/>
    <property type="project" value="TreeGrafter"/>
</dbReference>
<feature type="binding site" evidence="12">
    <location>
        <begin position="12"/>
        <end position="16"/>
    </location>
    <ligand>
        <name>substrate</name>
    </ligand>
</feature>
<accession>A0A347WIP0</accession>
<dbReference type="Gene3D" id="3.40.1190.20">
    <property type="match status" value="1"/>
</dbReference>
<keyword evidence="4 12" id="KW-0808">Transferase</keyword>
<dbReference type="OrthoDB" id="9775849at2"/>
<evidence type="ECO:0000259" key="13">
    <source>
        <dbReference type="Pfam" id="PF00294"/>
    </source>
</evidence>
<dbReference type="Proteomes" id="UP000263232">
    <property type="component" value="Chromosome"/>
</dbReference>
<organism evidence="14 15">
    <name type="scientific">Suicoccus acidiformans</name>
    <dbReference type="NCBI Taxonomy" id="2036206"/>
    <lineage>
        <taxon>Bacteria</taxon>
        <taxon>Bacillati</taxon>
        <taxon>Bacillota</taxon>
        <taxon>Bacilli</taxon>
        <taxon>Lactobacillales</taxon>
        <taxon>Aerococcaceae</taxon>
        <taxon>Suicoccus</taxon>
    </lineage>
</organism>
<dbReference type="GO" id="GO:0005524">
    <property type="term" value="F:ATP binding"/>
    <property type="evidence" value="ECO:0007669"/>
    <property type="project" value="UniProtKB-UniRule"/>
</dbReference>
<dbReference type="InterPro" id="IPR029056">
    <property type="entry name" value="Ribokinase-like"/>
</dbReference>
<dbReference type="EC" id="2.7.1.15" evidence="2 12"/>
<evidence type="ECO:0000256" key="2">
    <source>
        <dbReference type="ARBA" id="ARBA00012035"/>
    </source>
</evidence>
<dbReference type="UniPathway" id="UPA00916">
    <property type="reaction ID" value="UER00889"/>
</dbReference>
<keyword evidence="9 12" id="KW-0460">Magnesium</keyword>
<reference evidence="14 15" key="1">
    <citation type="submission" date="2017-09" db="EMBL/GenBank/DDBJ databases">
        <title>Complete genome sequence of Oxytococcus suis strain ZY16052.</title>
        <authorList>
            <person name="Li F."/>
        </authorList>
    </citation>
    <scope>NUCLEOTIDE SEQUENCE [LARGE SCALE GENOMIC DNA]</scope>
    <source>
        <strain evidence="14 15">ZY16052</strain>
    </source>
</reference>
<dbReference type="GO" id="GO:0046872">
    <property type="term" value="F:metal ion binding"/>
    <property type="evidence" value="ECO:0007669"/>
    <property type="project" value="UniProtKB-KW"/>
</dbReference>
<comment type="similarity">
    <text evidence="1">Belongs to the carbohydrate kinase pfkB family.</text>
</comment>
<dbReference type="Pfam" id="PF00294">
    <property type="entry name" value="PfkB"/>
    <property type="match status" value="1"/>
</dbReference>